<dbReference type="Gramene" id="TRITD5Bv1G211590.2">
    <property type="protein sequence ID" value="TRITD5Bv1G211590.2"/>
    <property type="gene ID" value="TRITD5Bv1G211590"/>
</dbReference>
<dbReference type="GO" id="GO:0003700">
    <property type="term" value="F:DNA-binding transcription factor activity"/>
    <property type="evidence" value="ECO:0007669"/>
    <property type="project" value="InterPro"/>
</dbReference>
<feature type="domain" description="AP2/ERF" evidence="7">
    <location>
        <begin position="97"/>
        <end position="154"/>
    </location>
</feature>
<dbReference type="PANTHER" id="PTHR31194">
    <property type="entry name" value="SHN SHINE , DNA BINDING / TRANSCRIPTION FACTOR"/>
    <property type="match status" value="1"/>
</dbReference>
<feature type="region of interest" description="Disordered" evidence="6">
    <location>
        <begin position="151"/>
        <end position="235"/>
    </location>
</feature>
<name>A0A9R0XIX4_TRITD</name>
<accession>A0A9R0XIX4</accession>
<dbReference type="GO" id="GO:0005634">
    <property type="term" value="C:nucleus"/>
    <property type="evidence" value="ECO:0007669"/>
    <property type="project" value="UniProtKB-SubCell"/>
</dbReference>
<dbReference type="AlphaFoldDB" id="A0A9R0XIX4"/>
<evidence type="ECO:0000256" key="5">
    <source>
        <dbReference type="ARBA" id="ARBA00023242"/>
    </source>
</evidence>
<dbReference type="FunFam" id="3.30.730.10:FF:000001">
    <property type="entry name" value="Ethylene-responsive transcription factor 2"/>
    <property type="match status" value="1"/>
</dbReference>
<dbReference type="InterPro" id="IPR016177">
    <property type="entry name" value="DNA-bd_dom_sf"/>
</dbReference>
<dbReference type="PROSITE" id="PS51032">
    <property type="entry name" value="AP2_ERF"/>
    <property type="match status" value="1"/>
</dbReference>
<gene>
    <name evidence="8" type="ORF">TRITD_5Bv1G211590</name>
</gene>
<keyword evidence="9" id="KW-1185">Reference proteome</keyword>
<dbReference type="PANTHER" id="PTHR31194:SF166">
    <property type="entry name" value="PATHOGENESIS-RELATED GENES TRANSCRIPTIONAL ACTIVATOR PTI6"/>
    <property type="match status" value="1"/>
</dbReference>
<organism evidence="8 9">
    <name type="scientific">Triticum turgidum subsp. durum</name>
    <name type="common">Durum wheat</name>
    <name type="synonym">Triticum durum</name>
    <dbReference type="NCBI Taxonomy" id="4567"/>
    <lineage>
        <taxon>Eukaryota</taxon>
        <taxon>Viridiplantae</taxon>
        <taxon>Streptophyta</taxon>
        <taxon>Embryophyta</taxon>
        <taxon>Tracheophyta</taxon>
        <taxon>Spermatophyta</taxon>
        <taxon>Magnoliopsida</taxon>
        <taxon>Liliopsida</taxon>
        <taxon>Poales</taxon>
        <taxon>Poaceae</taxon>
        <taxon>BOP clade</taxon>
        <taxon>Pooideae</taxon>
        <taxon>Triticodae</taxon>
        <taxon>Triticeae</taxon>
        <taxon>Triticinae</taxon>
        <taxon>Triticum</taxon>
    </lineage>
</organism>
<evidence type="ECO:0000313" key="9">
    <source>
        <dbReference type="Proteomes" id="UP000324705"/>
    </source>
</evidence>
<dbReference type="PRINTS" id="PR00367">
    <property type="entry name" value="ETHRSPELEMNT"/>
</dbReference>
<proteinExistence type="predicted"/>
<dbReference type="Proteomes" id="UP000324705">
    <property type="component" value="Chromosome 5B"/>
</dbReference>
<evidence type="ECO:0000256" key="1">
    <source>
        <dbReference type="ARBA" id="ARBA00004123"/>
    </source>
</evidence>
<protein>
    <recommendedName>
        <fullName evidence="7">AP2/ERF domain-containing protein</fullName>
    </recommendedName>
</protein>
<feature type="compositionally biased region" description="Low complexity" evidence="6">
    <location>
        <begin position="180"/>
        <end position="192"/>
    </location>
</feature>
<evidence type="ECO:0000259" key="7">
    <source>
        <dbReference type="PROSITE" id="PS51032"/>
    </source>
</evidence>
<dbReference type="GO" id="GO:0003677">
    <property type="term" value="F:DNA binding"/>
    <property type="evidence" value="ECO:0007669"/>
    <property type="project" value="UniProtKB-KW"/>
</dbReference>
<evidence type="ECO:0000256" key="2">
    <source>
        <dbReference type="ARBA" id="ARBA00023015"/>
    </source>
</evidence>
<sequence length="296" mass="32199">MGMSPADSLAAGRTRRAGSLAPLPKRVCVFFVDADATESESSGDEEVRRGKRRVRKVIDISVKASSQPSPASSIPRRRALLLRRRAAKAGDGGYRRRFRGVRQRPWGKYAAEIRDPSLQKRLWLGTFDTAEEAAAVYDDAAVRLKGSHAVTNFSSSSSSDSDYVASNKPRSPPPAKLRPTGEAAAEATATVPPSAPSPPPEPEPEDDDADSFNPFASSLTPVLRSAPGEAPRPVDHLYGELCDLASTAPPSKAVEFDWQQPWWESEPKATEFDWQLPWWESEDFVMPPAASAVSVI</sequence>
<dbReference type="CDD" id="cd00018">
    <property type="entry name" value="AP2"/>
    <property type="match status" value="1"/>
</dbReference>
<keyword evidence="2" id="KW-0805">Transcription regulation</keyword>
<dbReference type="InterPro" id="IPR001471">
    <property type="entry name" value="AP2/ERF_dom"/>
</dbReference>
<keyword evidence="5" id="KW-0539">Nucleus</keyword>
<evidence type="ECO:0000313" key="8">
    <source>
        <dbReference type="EMBL" id="VAI37645.1"/>
    </source>
</evidence>
<dbReference type="SMART" id="SM00380">
    <property type="entry name" value="AP2"/>
    <property type="match status" value="1"/>
</dbReference>
<dbReference type="OMA" id="FDFIYGE"/>
<dbReference type="EMBL" id="LT934120">
    <property type="protein sequence ID" value="VAI37645.1"/>
    <property type="molecule type" value="Genomic_DNA"/>
</dbReference>
<keyword evidence="4" id="KW-0804">Transcription</keyword>
<evidence type="ECO:0000256" key="4">
    <source>
        <dbReference type="ARBA" id="ARBA00023163"/>
    </source>
</evidence>
<dbReference type="InterPro" id="IPR036955">
    <property type="entry name" value="AP2/ERF_dom_sf"/>
</dbReference>
<reference evidence="8 9" key="1">
    <citation type="submission" date="2017-09" db="EMBL/GenBank/DDBJ databases">
        <authorList>
            <consortium name="International Durum Wheat Genome Sequencing Consortium (IDWGSC)"/>
            <person name="Milanesi L."/>
        </authorList>
    </citation>
    <scope>NUCLEOTIDE SEQUENCE [LARGE SCALE GENOMIC DNA]</scope>
    <source>
        <strain evidence="9">cv. Svevo</strain>
    </source>
</reference>
<dbReference type="Gene3D" id="3.30.730.10">
    <property type="entry name" value="AP2/ERF domain"/>
    <property type="match status" value="1"/>
</dbReference>
<comment type="subcellular location">
    <subcellularLocation>
        <location evidence="1">Nucleus</location>
    </subcellularLocation>
</comment>
<dbReference type="SUPFAM" id="SSF54171">
    <property type="entry name" value="DNA-binding domain"/>
    <property type="match status" value="1"/>
</dbReference>
<evidence type="ECO:0000256" key="6">
    <source>
        <dbReference type="SAM" id="MobiDB-lite"/>
    </source>
</evidence>
<evidence type="ECO:0000256" key="3">
    <source>
        <dbReference type="ARBA" id="ARBA00023125"/>
    </source>
</evidence>
<dbReference type="Pfam" id="PF00847">
    <property type="entry name" value="AP2"/>
    <property type="match status" value="1"/>
</dbReference>
<dbReference type="InterPro" id="IPR050913">
    <property type="entry name" value="AP2/ERF_ERF"/>
</dbReference>
<keyword evidence="3" id="KW-0238">DNA-binding</keyword>